<accession>L1MA53</accession>
<dbReference type="HOGENOM" id="CLU_537166_0_0_11"/>
<evidence type="ECO:0000259" key="1">
    <source>
        <dbReference type="Pfam" id="PF05048"/>
    </source>
</evidence>
<sequence length="507" mass="54401">MMRRVAQMRAEKMIGMLFGMRKIISSVVAGLLCFGVSISVPASAQADDLKAMLNKAGQEKTGVDLTAGRTYVVPETLNVPEGVRYIRGHGAHLDVRTQGTSSTLASAFELQSKNSGIELSDFTLNMKASSFSSGISGDHISNVTVRNVTMNDVNYRGVSILADHGDVSNVTVDKNTISMVNGDKDAVAIFASTNREKDSYRGTRSEVWKRYVETGKIAKPQYAHTKLAITSNTIEGGYYGVEFSGVVHSHITGNVIRNNTRNISMQDRSNNNTVENNQLRDSISSSVHIAYGSESNDVKGNNIVTRRAYGQGILQAYQGSKNNKFSGNNVTVRENQPSWLLYVGPDSSNTAFTGNTVDGAAKRAFIGVESVWDGPSSQSRLNGMSENLHSYMVKGEMATPGRPDGSTETVKYGGGTEPLENITITGNTFTPRNKNLPVVYVGAEVSVPENGARQAIRGDIKGVNISGNTVKGVKGNDYSELLVTHEGSLNGVGAATITFTDKSVVAQ</sequence>
<dbReference type="Proteomes" id="UP000010445">
    <property type="component" value="Unassembled WGS sequence"/>
</dbReference>
<comment type="caution">
    <text evidence="2">The sequence shown here is derived from an EMBL/GenBank/DDBJ whole genome shotgun (WGS) entry which is preliminary data.</text>
</comment>
<dbReference type="STRING" id="1035195.HMPREF9997_02492"/>
<dbReference type="InterPro" id="IPR011050">
    <property type="entry name" value="Pectin_lyase_fold/virulence"/>
</dbReference>
<evidence type="ECO:0000313" key="3">
    <source>
        <dbReference type="Proteomes" id="UP000010445"/>
    </source>
</evidence>
<keyword evidence="3" id="KW-1185">Reference proteome</keyword>
<gene>
    <name evidence="2" type="ORF">HMPREF9997_02492</name>
</gene>
<dbReference type="InterPro" id="IPR012334">
    <property type="entry name" value="Pectin_lyas_fold"/>
</dbReference>
<reference evidence="2 3" key="1">
    <citation type="submission" date="2012-05" db="EMBL/GenBank/DDBJ databases">
        <authorList>
            <person name="Weinstock G."/>
            <person name="Sodergren E."/>
            <person name="Lobos E.A."/>
            <person name="Fulton L."/>
            <person name="Fulton R."/>
            <person name="Courtney L."/>
            <person name="Fronick C."/>
            <person name="O'Laughlin M."/>
            <person name="Godfrey J."/>
            <person name="Wilson R.M."/>
            <person name="Miner T."/>
            <person name="Farmer C."/>
            <person name="Delehaunty K."/>
            <person name="Cordes M."/>
            <person name="Minx P."/>
            <person name="Tomlinson C."/>
            <person name="Chen J."/>
            <person name="Wollam A."/>
            <person name="Pepin K.H."/>
            <person name="Bhonagiri V."/>
            <person name="Zhang X."/>
            <person name="Suruliraj S."/>
            <person name="Warren W."/>
            <person name="Mitreva M."/>
            <person name="Mardis E.R."/>
            <person name="Wilson R.K."/>
        </authorList>
    </citation>
    <scope>NUCLEOTIDE SEQUENCE [LARGE SCALE GENOMIC DNA]</scope>
    <source>
        <strain evidence="2 3">F0235</strain>
    </source>
</reference>
<dbReference type="InterPro" id="IPR006626">
    <property type="entry name" value="PbH1"/>
</dbReference>
<organism evidence="2 3">
    <name type="scientific">Corynebacterium durum F0235</name>
    <dbReference type="NCBI Taxonomy" id="1035195"/>
    <lineage>
        <taxon>Bacteria</taxon>
        <taxon>Bacillati</taxon>
        <taxon>Actinomycetota</taxon>
        <taxon>Actinomycetes</taxon>
        <taxon>Mycobacteriales</taxon>
        <taxon>Corynebacteriaceae</taxon>
        <taxon>Corynebacterium</taxon>
    </lineage>
</organism>
<proteinExistence type="predicted"/>
<dbReference type="eggNOG" id="ENOG50345G3">
    <property type="taxonomic scope" value="Bacteria"/>
</dbReference>
<dbReference type="SUPFAM" id="SSF51126">
    <property type="entry name" value="Pectin lyase-like"/>
    <property type="match status" value="1"/>
</dbReference>
<dbReference type="InterPro" id="IPR007742">
    <property type="entry name" value="NosD_dom"/>
</dbReference>
<dbReference type="SMART" id="SM00710">
    <property type="entry name" value="PbH1"/>
    <property type="match status" value="6"/>
</dbReference>
<name>L1MA53_9CORY</name>
<feature type="domain" description="Periplasmic copper-binding protein NosD beta helix" evidence="1">
    <location>
        <begin position="225"/>
        <end position="356"/>
    </location>
</feature>
<evidence type="ECO:0000313" key="2">
    <source>
        <dbReference type="EMBL" id="EKX88128.1"/>
    </source>
</evidence>
<dbReference type="Gene3D" id="2.160.20.10">
    <property type="entry name" value="Single-stranded right-handed beta-helix, Pectin lyase-like"/>
    <property type="match status" value="1"/>
</dbReference>
<dbReference type="EMBL" id="AMEM01000040">
    <property type="protein sequence ID" value="EKX88128.1"/>
    <property type="molecule type" value="Genomic_DNA"/>
</dbReference>
<dbReference type="AlphaFoldDB" id="L1MA53"/>
<protein>
    <recommendedName>
        <fullName evidence="1">Periplasmic copper-binding protein NosD beta helix domain-containing protein</fullName>
    </recommendedName>
</protein>
<dbReference type="OrthoDB" id="3260138at2"/>
<dbReference type="Pfam" id="PF05048">
    <property type="entry name" value="NosD"/>
    <property type="match status" value="1"/>
</dbReference>
<dbReference type="PATRIC" id="fig|1035195.3.peg.2226"/>